<evidence type="ECO:0000259" key="10">
    <source>
        <dbReference type="PROSITE" id="PS01033"/>
    </source>
</evidence>
<sequence>MGKPTVVAAAHVVPEVHVSGFSENQIDAIRSTWPVLSRDVRVGVEVFKRIFREMPSVFELFGLGAYSIQRVEDLHTLPTFREHATKFMGVLASLVDNLEDPHEVDEALLLLGAKHATFNGFHPEYFTSFGKCMLDAWEMELGEEFIAEVRESWRLLFDYIMTRMKQGFEMCLSGELHDFIYDDHHAVGGGTPAVDAAPRDNRNQSFHLADAEDGMVRVQ</sequence>
<keyword evidence="4 9" id="KW-0561">Oxygen transport</keyword>
<feature type="domain" description="Globin" evidence="10">
    <location>
        <begin position="20"/>
        <end position="169"/>
    </location>
</feature>
<dbReference type="Pfam" id="PF00042">
    <property type="entry name" value="Globin"/>
    <property type="match status" value="1"/>
</dbReference>
<evidence type="ECO:0000256" key="8">
    <source>
        <dbReference type="ARBA" id="ARBA00030087"/>
    </source>
</evidence>
<organism evidence="11 12">
    <name type="scientific">Pomacea canaliculata</name>
    <name type="common">Golden apple snail</name>
    <dbReference type="NCBI Taxonomy" id="400727"/>
    <lineage>
        <taxon>Eukaryota</taxon>
        <taxon>Metazoa</taxon>
        <taxon>Spiralia</taxon>
        <taxon>Lophotrochozoa</taxon>
        <taxon>Mollusca</taxon>
        <taxon>Gastropoda</taxon>
        <taxon>Caenogastropoda</taxon>
        <taxon>Architaenioglossa</taxon>
        <taxon>Ampullarioidea</taxon>
        <taxon>Ampullariidae</taxon>
        <taxon>Pomacea</taxon>
    </lineage>
</organism>
<name>A0A2T7P6M8_POMCA</name>
<keyword evidence="12" id="KW-1185">Reference proteome</keyword>
<dbReference type="PANTHER" id="PTHR46458:SF1">
    <property type="entry name" value="GEO09476P1"/>
    <property type="match status" value="1"/>
</dbReference>
<dbReference type="Gene3D" id="1.10.490.10">
    <property type="entry name" value="Globins"/>
    <property type="match status" value="1"/>
</dbReference>
<evidence type="ECO:0000256" key="3">
    <source>
        <dbReference type="ARBA" id="ARBA00022617"/>
    </source>
</evidence>
<evidence type="ECO:0000256" key="9">
    <source>
        <dbReference type="RuleBase" id="RU000356"/>
    </source>
</evidence>
<accession>A0A2T7P6M8</accession>
<evidence type="ECO:0000256" key="1">
    <source>
        <dbReference type="ARBA" id="ARBA00013895"/>
    </source>
</evidence>
<evidence type="ECO:0000256" key="5">
    <source>
        <dbReference type="ARBA" id="ARBA00022723"/>
    </source>
</evidence>
<dbReference type="InterPro" id="IPR009050">
    <property type="entry name" value="Globin-like_sf"/>
</dbReference>
<dbReference type="InterPro" id="IPR000971">
    <property type="entry name" value="Globin"/>
</dbReference>
<evidence type="ECO:0000256" key="7">
    <source>
        <dbReference type="ARBA" id="ARBA00023179"/>
    </source>
</evidence>
<dbReference type="Proteomes" id="UP000245119">
    <property type="component" value="Linkage Group LG6"/>
</dbReference>
<dbReference type="InterPro" id="IPR050532">
    <property type="entry name" value="Globin-like_OT"/>
</dbReference>
<keyword evidence="6" id="KW-0408">Iron</keyword>
<keyword evidence="5" id="KW-0479">Metal-binding</keyword>
<reference evidence="11 12" key="1">
    <citation type="submission" date="2018-04" db="EMBL/GenBank/DDBJ databases">
        <title>The genome of golden apple snail Pomacea canaliculata provides insight into stress tolerance and invasive adaptation.</title>
        <authorList>
            <person name="Liu C."/>
            <person name="Liu B."/>
            <person name="Ren Y."/>
            <person name="Zhang Y."/>
            <person name="Wang H."/>
            <person name="Li S."/>
            <person name="Jiang F."/>
            <person name="Yin L."/>
            <person name="Zhang G."/>
            <person name="Qian W."/>
            <person name="Fan W."/>
        </authorList>
    </citation>
    <scope>NUCLEOTIDE SEQUENCE [LARGE SCALE GENOMIC DNA]</scope>
    <source>
        <strain evidence="11">SZHN2017</strain>
        <tissue evidence="11">Muscle</tissue>
    </source>
</reference>
<dbReference type="GO" id="GO:0005344">
    <property type="term" value="F:oxygen carrier activity"/>
    <property type="evidence" value="ECO:0007669"/>
    <property type="project" value="UniProtKB-KW"/>
</dbReference>
<dbReference type="GO" id="GO:0046872">
    <property type="term" value="F:metal ion binding"/>
    <property type="evidence" value="ECO:0007669"/>
    <property type="project" value="UniProtKB-KW"/>
</dbReference>
<dbReference type="EMBL" id="PZQS01000006">
    <property type="protein sequence ID" value="PVD29085.1"/>
    <property type="molecule type" value="Genomic_DNA"/>
</dbReference>
<keyword evidence="7" id="KW-0514">Muscle protein</keyword>
<keyword evidence="3 9" id="KW-0349">Heme</keyword>
<dbReference type="GO" id="GO:0020037">
    <property type="term" value="F:heme binding"/>
    <property type="evidence" value="ECO:0007669"/>
    <property type="project" value="InterPro"/>
</dbReference>
<dbReference type="STRING" id="400727.A0A2T7P6M8"/>
<dbReference type="AlphaFoldDB" id="A0A2T7P6M8"/>
<comment type="similarity">
    <text evidence="9">Belongs to the globin family.</text>
</comment>
<gene>
    <name evidence="11" type="ORF">C0Q70_11682</name>
</gene>
<proteinExistence type="inferred from homology"/>
<dbReference type="PROSITE" id="PS01033">
    <property type="entry name" value="GLOBIN"/>
    <property type="match status" value="1"/>
</dbReference>
<dbReference type="PANTHER" id="PTHR46458">
    <property type="entry name" value="BLR2807 PROTEIN"/>
    <property type="match status" value="1"/>
</dbReference>
<evidence type="ECO:0000313" key="12">
    <source>
        <dbReference type="Proteomes" id="UP000245119"/>
    </source>
</evidence>
<evidence type="ECO:0000256" key="6">
    <source>
        <dbReference type="ARBA" id="ARBA00023004"/>
    </source>
</evidence>
<dbReference type="InterPro" id="IPR044399">
    <property type="entry name" value="Mb-like_M"/>
</dbReference>
<dbReference type="GO" id="GO:0019825">
    <property type="term" value="F:oxygen binding"/>
    <property type="evidence" value="ECO:0007669"/>
    <property type="project" value="InterPro"/>
</dbReference>
<evidence type="ECO:0000313" key="11">
    <source>
        <dbReference type="EMBL" id="PVD29085.1"/>
    </source>
</evidence>
<evidence type="ECO:0000256" key="4">
    <source>
        <dbReference type="ARBA" id="ARBA00022621"/>
    </source>
</evidence>
<evidence type="ECO:0000256" key="2">
    <source>
        <dbReference type="ARBA" id="ARBA00022448"/>
    </source>
</evidence>
<protein>
    <recommendedName>
        <fullName evidence="1">Globin</fullName>
    </recommendedName>
    <alternativeName>
        <fullName evidence="8">Myoglobin</fullName>
    </alternativeName>
</protein>
<dbReference type="CDD" id="cd01040">
    <property type="entry name" value="Mb-like"/>
    <property type="match status" value="1"/>
</dbReference>
<dbReference type="SUPFAM" id="SSF46458">
    <property type="entry name" value="Globin-like"/>
    <property type="match status" value="1"/>
</dbReference>
<comment type="caution">
    <text evidence="11">The sequence shown here is derived from an EMBL/GenBank/DDBJ whole genome shotgun (WGS) entry which is preliminary data.</text>
</comment>
<dbReference type="OrthoDB" id="436496at2759"/>
<keyword evidence="2 9" id="KW-0813">Transport</keyword>
<dbReference type="InterPro" id="IPR012292">
    <property type="entry name" value="Globin/Proto"/>
</dbReference>